<comment type="caution">
    <text evidence="2">The sequence shown here is derived from an EMBL/GenBank/DDBJ whole genome shotgun (WGS) entry which is preliminary data.</text>
</comment>
<organism evidence="2 3">
    <name type="scientific">Candidatus Wallbacteria bacterium HGW-Wallbacteria-1</name>
    <dbReference type="NCBI Taxonomy" id="2013854"/>
    <lineage>
        <taxon>Bacteria</taxon>
        <taxon>Candidatus Walliibacteriota</taxon>
    </lineage>
</organism>
<dbReference type="EMBL" id="PGXC01000010">
    <property type="protein sequence ID" value="PKK89895.1"/>
    <property type="molecule type" value="Genomic_DNA"/>
</dbReference>
<feature type="transmembrane region" description="Helical" evidence="1">
    <location>
        <begin position="148"/>
        <end position="170"/>
    </location>
</feature>
<gene>
    <name evidence="2" type="ORF">CVV64_12145</name>
</gene>
<evidence type="ECO:0000256" key="1">
    <source>
        <dbReference type="SAM" id="Phobius"/>
    </source>
</evidence>
<name>A0A2N1PNG6_9BACT</name>
<evidence type="ECO:0000313" key="3">
    <source>
        <dbReference type="Proteomes" id="UP000233256"/>
    </source>
</evidence>
<proteinExistence type="predicted"/>
<keyword evidence="1" id="KW-0472">Membrane</keyword>
<feature type="transmembrane region" description="Helical" evidence="1">
    <location>
        <begin position="177"/>
        <end position="196"/>
    </location>
</feature>
<sequence length="319" mass="34823">MRTGNFVNKGSNEVIIELHNPVTGIVKAHRYSSKPDGIKVTLSQRRGKVFTPLATISGDTIDSFLKNSELCLANPELASECREGLIKFQGLSAGAYRIQVTTALAELPLIGRFKPMFDDSTRNFSIGSIGNHSERLKIRVDFSTAGKIFLTGLVFISFMVFFIGMTIIVVQKAAFPGMRAVAAVGLAILALGWASTLPKMPLGYSLPAALVQFTAFLAIWLKRDFSSLPLPFVAKTCAESRQQLLYTNATLAAATVRGRRSRALAHDKWGNGVSLWIQRYDGDIELPAGAEVCLIDYSPETDIFMVQTNEEVTAVDKAI</sequence>
<dbReference type="AlphaFoldDB" id="A0A2N1PNG6"/>
<evidence type="ECO:0000313" key="2">
    <source>
        <dbReference type="EMBL" id="PKK89895.1"/>
    </source>
</evidence>
<protein>
    <submittedName>
        <fullName evidence="2">Uncharacterized protein</fullName>
    </submittedName>
</protein>
<keyword evidence="1" id="KW-1133">Transmembrane helix</keyword>
<feature type="transmembrane region" description="Helical" evidence="1">
    <location>
        <begin position="202"/>
        <end position="221"/>
    </location>
</feature>
<keyword evidence="1" id="KW-0812">Transmembrane</keyword>
<dbReference type="Proteomes" id="UP000233256">
    <property type="component" value="Unassembled WGS sequence"/>
</dbReference>
<accession>A0A2N1PNG6</accession>
<reference evidence="2 3" key="1">
    <citation type="journal article" date="2017" name="ISME J.">
        <title>Potential for microbial H2 and metal transformations associated with novel bacteria and archaea in deep terrestrial subsurface sediments.</title>
        <authorList>
            <person name="Hernsdorf A.W."/>
            <person name="Amano Y."/>
            <person name="Miyakawa K."/>
            <person name="Ise K."/>
            <person name="Suzuki Y."/>
            <person name="Anantharaman K."/>
            <person name="Probst A."/>
            <person name="Burstein D."/>
            <person name="Thomas B.C."/>
            <person name="Banfield J.F."/>
        </authorList>
    </citation>
    <scope>NUCLEOTIDE SEQUENCE [LARGE SCALE GENOMIC DNA]</scope>
    <source>
        <strain evidence="2">HGW-Wallbacteria-1</strain>
    </source>
</reference>